<dbReference type="EMBL" id="BLAX01000001">
    <property type="protein sequence ID" value="GET31635.1"/>
    <property type="molecule type" value="Genomic_DNA"/>
</dbReference>
<dbReference type="InterPro" id="IPR029068">
    <property type="entry name" value="Glyas_Bleomycin-R_OHBP_Dase"/>
</dbReference>
<protein>
    <submittedName>
        <fullName evidence="2">VOC family protein</fullName>
    </submittedName>
</protein>
<dbReference type="InterPro" id="IPR009725">
    <property type="entry name" value="3_dmu_93_MTrfase"/>
</dbReference>
<organism evidence="2 3">
    <name type="scientific">Prolixibacter bellariivorans</name>
    <dbReference type="NCBI Taxonomy" id="314319"/>
    <lineage>
        <taxon>Bacteria</taxon>
        <taxon>Pseudomonadati</taxon>
        <taxon>Bacteroidota</taxon>
        <taxon>Bacteroidia</taxon>
        <taxon>Marinilabiliales</taxon>
        <taxon>Prolixibacteraceae</taxon>
        <taxon>Prolixibacter</taxon>
    </lineage>
</organism>
<dbReference type="OrthoDB" id="9806473at2"/>
<accession>A0A5M4AUM2</accession>
<evidence type="ECO:0000313" key="2">
    <source>
        <dbReference type="EMBL" id="GET31635.1"/>
    </source>
</evidence>
<evidence type="ECO:0000313" key="3">
    <source>
        <dbReference type="Proteomes" id="UP000391834"/>
    </source>
</evidence>
<keyword evidence="3" id="KW-1185">Reference proteome</keyword>
<dbReference type="AlphaFoldDB" id="A0A5M4AUM2"/>
<dbReference type="Gene3D" id="3.10.180.10">
    <property type="entry name" value="2,3-Dihydroxybiphenyl 1,2-Dioxygenase, domain 1"/>
    <property type="match status" value="1"/>
</dbReference>
<proteinExistence type="predicted"/>
<dbReference type="SUPFAM" id="SSF54593">
    <property type="entry name" value="Glyoxalase/Bleomycin resistance protein/Dihydroxybiphenyl dioxygenase"/>
    <property type="match status" value="1"/>
</dbReference>
<dbReference type="Pfam" id="PF06983">
    <property type="entry name" value="3-dmu-9_3-mt"/>
    <property type="match status" value="1"/>
</dbReference>
<dbReference type="PANTHER" id="PTHR33990">
    <property type="entry name" value="PROTEIN YJDN-RELATED"/>
    <property type="match status" value="1"/>
</dbReference>
<feature type="domain" description="PhnB-like" evidence="1">
    <location>
        <begin position="4"/>
        <end position="107"/>
    </location>
</feature>
<dbReference type="PANTHER" id="PTHR33990:SF2">
    <property type="entry name" value="PHNB-LIKE DOMAIN-CONTAINING PROTEIN"/>
    <property type="match status" value="1"/>
</dbReference>
<comment type="caution">
    <text evidence="2">The sequence shown here is derived from an EMBL/GenBank/DDBJ whole genome shotgun (WGS) entry which is preliminary data.</text>
</comment>
<dbReference type="RefSeq" id="WP_025863754.1">
    <property type="nucleotide sequence ID" value="NZ_BLAX01000001.1"/>
</dbReference>
<dbReference type="PIRSF" id="PIRSF021700">
    <property type="entry name" value="3_dmu_93_MTrfase"/>
    <property type="match status" value="1"/>
</dbReference>
<sequence length="148" mass="17016">MKFQKITPYLWFNNQAEEAAKFYCSIFDNSKINSGGGPVVDFELDGINFIALNGGPQYQFNEAVSFYVLCENQEEVDRIWNKLTSDGGSEGRCSWCKDKFGVSWQIVPERFIEMLKTGTPEQSQRVMSAMMKMNKMIIEDFESAFKEL</sequence>
<reference evidence="2 3" key="1">
    <citation type="submission" date="2019-10" db="EMBL/GenBank/DDBJ databases">
        <title>Prolixibacter strains distinguished by the presence of nitrate reductase genes were adept at nitrate-dependent anaerobic corrosion of metallic iron and carbon steel.</title>
        <authorList>
            <person name="Iino T."/>
            <person name="Shono N."/>
            <person name="Ito K."/>
            <person name="Nakamura R."/>
            <person name="Sueoka K."/>
            <person name="Harayama S."/>
            <person name="Ohkuma M."/>
        </authorList>
    </citation>
    <scope>NUCLEOTIDE SEQUENCE [LARGE SCALE GENOMIC DNA]</scope>
    <source>
        <strain evidence="2 3">JCM 13498</strain>
    </source>
</reference>
<dbReference type="InterPro" id="IPR028973">
    <property type="entry name" value="PhnB-like"/>
</dbReference>
<name>A0A5M4AUM2_9BACT</name>
<dbReference type="CDD" id="cd06588">
    <property type="entry name" value="PhnB_like"/>
    <property type="match status" value="1"/>
</dbReference>
<evidence type="ECO:0000259" key="1">
    <source>
        <dbReference type="Pfam" id="PF06983"/>
    </source>
</evidence>
<dbReference type="Proteomes" id="UP000391834">
    <property type="component" value="Unassembled WGS sequence"/>
</dbReference>
<gene>
    <name evidence="2" type="ORF">PbJCM13498_04980</name>
</gene>